<sequence>MIASRSPGLVRVGFGLIAFAVLLGSSLAGETVLDVLGGKKWAFYPGYEFPGAKGTCRLETVDGRDALVIEYDFTGGGAYVLAGTPVDIAQGPAELRFDVKADREIKVIVRIEDSAKQTHQYNLLSKAAGEWETLTVDLAKPANKSFGGPADGVIHYPITKFSVAVGKGKTTLEPGTAAISNVRTAE</sequence>
<evidence type="ECO:0000313" key="1">
    <source>
        <dbReference type="EMBL" id="GAT32309.1"/>
    </source>
</evidence>
<organism evidence="1 2">
    <name type="scientific">Terrimicrobium sacchariphilum</name>
    <dbReference type="NCBI Taxonomy" id="690879"/>
    <lineage>
        <taxon>Bacteria</taxon>
        <taxon>Pseudomonadati</taxon>
        <taxon>Verrucomicrobiota</taxon>
        <taxon>Terrimicrobiia</taxon>
        <taxon>Terrimicrobiales</taxon>
        <taxon>Terrimicrobiaceae</taxon>
        <taxon>Terrimicrobium</taxon>
    </lineage>
</organism>
<dbReference type="Gene3D" id="2.60.120.430">
    <property type="entry name" value="Galactose-binding lectin"/>
    <property type="match status" value="1"/>
</dbReference>
<dbReference type="AlphaFoldDB" id="A0A146G3A1"/>
<proteinExistence type="predicted"/>
<dbReference type="InParanoid" id="A0A146G3A1"/>
<name>A0A146G3A1_TERSA</name>
<dbReference type="Proteomes" id="UP000076023">
    <property type="component" value="Unassembled WGS sequence"/>
</dbReference>
<protein>
    <recommendedName>
        <fullName evidence="3">Carbohydrate binding domain-containing protein</fullName>
    </recommendedName>
</protein>
<accession>A0A146G3A1</accession>
<dbReference type="EMBL" id="BDCO01000002">
    <property type="protein sequence ID" value="GAT32309.1"/>
    <property type="molecule type" value="Genomic_DNA"/>
</dbReference>
<comment type="caution">
    <text evidence="1">The sequence shown here is derived from an EMBL/GenBank/DDBJ whole genome shotgun (WGS) entry which is preliminary data.</text>
</comment>
<dbReference type="OrthoDB" id="200225at2"/>
<evidence type="ECO:0000313" key="2">
    <source>
        <dbReference type="Proteomes" id="UP000076023"/>
    </source>
</evidence>
<dbReference type="STRING" id="690879.TSACC_2707"/>
<dbReference type="RefSeq" id="WP_075078147.1">
    <property type="nucleotide sequence ID" value="NZ_BDCO01000002.1"/>
</dbReference>
<keyword evidence="2" id="KW-1185">Reference proteome</keyword>
<evidence type="ECO:0008006" key="3">
    <source>
        <dbReference type="Google" id="ProtNLM"/>
    </source>
</evidence>
<gene>
    <name evidence="1" type="ORF">TSACC_2707</name>
</gene>
<reference evidence="2" key="1">
    <citation type="journal article" date="2017" name="Genome Announc.">
        <title>Draft Genome Sequence of Terrimicrobium sacchariphilum NM-5T, a Facultative Anaerobic Soil Bacterium of the Class Spartobacteria.</title>
        <authorList>
            <person name="Qiu Y.L."/>
            <person name="Tourlousse D.M."/>
            <person name="Matsuura N."/>
            <person name="Ohashi A."/>
            <person name="Sekiguchi Y."/>
        </authorList>
    </citation>
    <scope>NUCLEOTIDE SEQUENCE [LARGE SCALE GENOMIC DNA]</scope>
    <source>
        <strain evidence="2">NM-5</strain>
    </source>
</reference>